<dbReference type="InterPro" id="IPR031825">
    <property type="entry name" value="RXLR"/>
</dbReference>
<proteinExistence type="inferred from homology"/>
<feature type="chain" id="PRO_5015085251" description="RxLR effector protein" evidence="5">
    <location>
        <begin position="22"/>
        <end position="143"/>
    </location>
</feature>
<dbReference type="Proteomes" id="UP000237271">
    <property type="component" value="Unassembled WGS sequence"/>
</dbReference>
<sequence length="143" mass="16760">MRAMYTLALVVMTLIISGCAASLSTTTHQSTGVIGSVDAGINVKRYLRTHDWSEERGINEAMKQILQKFRVIVAKILIKMNFSFQWLYLNRITPEDVYKALKLKPKMAHAYRRGKWGDVMKTKEYQMWREYHAFWTLKKRPQS</sequence>
<comment type="subcellular location">
    <subcellularLocation>
        <location evidence="1 5">Secreted</location>
    </subcellularLocation>
</comment>
<evidence type="ECO:0000313" key="7">
    <source>
        <dbReference type="EMBL" id="POM67642.1"/>
    </source>
</evidence>
<evidence type="ECO:0000256" key="2">
    <source>
        <dbReference type="ARBA" id="ARBA00010400"/>
    </source>
</evidence>
<evidence type="ECO:0000256" key="1">
    <source>
        <dbReference type="ARBA" id="ARBA00004613"/>
    </source>
</evidence>
<dbReference type="Pfam" id="PF16810">
    <property type="entry name" value="RXLR"/>
    <property type="match status" value="1"/>
</dbReference>
<reference evidence="6 8" key="1">
    <citation type="journal article" date="2017" name="Genome Biol. Evol.">
        <title>Phytophthora megakarya and P. palmivora, closely related causal agents of cacao black pod rot, underwent increases in genome sizes and gene numbers by different mechanisms.</title>
        <authorList>
            <person name="Ali S.S."/>
            <person name="Shao J."/>
            <person name="Lary D.J."/>
            <person name="Kronmiller B."/>
            <person name="Shen D."/>
            <person name="Strem M.D."/>
            <person name="Amoako-Attah I."/>
            <person name="Akrofi A.Y."/>
            <person name="Begoude B.A."/>
            <person name="Ten Hoopen G.M."/>
            <person name="Coulibaly K."/>
            <person name="Kebe B.I."/>
            <person name="Melnick R.L."/>
            <person name="Guiltinan M.J."/>
            <person name="Tyler B.M."/>
            <person name="Meinhardt L.W."/>
            <person name="Bailey B.A."/>
        </authorList>
    </citation>
    <scope>NUCLEOTIDE SEQUENCE [LARGE SCALE GENOMIC DNA]</scope>
    <source>
        <strain evidence="8">sbr112.9</strain>
        <strain evidence="6">Sbr112.9</strain>
    </source>
</reference>
<dbReference type="EMBL" id="NCKW01009446">
    <property type="protein sequence ID" value="POM67277.1"/>
    <property type="molecule type" value="Genomic_DNA"/>
</dbReference>
<comment type="domain">
    <text evidence="5">The RxLR-dEER motif acts to carry the protein into the host cell cytoplasm through binding to cell surface phosphatidylinositol-3-phosphate.</text>
</comment>
<organism evidence="6 8">
    <name type="scientific">Phytophthora palmivora</name>
    <dbReference type="NCBI Taxonomy" id="4796"/>
    <lineage>
        <taxon>Eukaryota</taxon>
        <taxon>Sar</taxon>
        <taxon>Stramenopiles</taxon>
        <taxon>Oomycota</taxon>
        <taxon>Peronosporomycetes</taxon>
        <taxon>Peronosporales</taxon>
        <taxon>Peronosporaceae</taxon>
        <taxon>Phytophthora</taxon>
    </lineage>
</organism>
<accession>A0A2P4XP11</accession>
<protein>
    <recommendedName>
        <fullName evidence="5">RxLR effector protein</fullName>
    </recommendedName>
</protein>
<feature type="signal peptide" evidence="5">
    <location>
        <begin position="1"/>
        <end position="21"/>
    </location>
</feature>
<evidence type="ECO:0000313" key="8">
    <source>
        <dbReference type="Proteomes" id="UP000237271"/>
    </source>
</evidence>
<dbReference type="PROSITE" id="PS51257">
    <property type="entry name" value="PROKAR_LIPOPROTEIN"/>
    <property type="match status" value="1"/>
</dbReference>
<reference evidence="6" key="2">
    <citation type="submission" date="2017-04" db="EMBL/GenBank/DDBJ databases">
        <authorList>
            <person name="Ali S."/>
            <person name="Shao J."/>
            <person name="Larry D.J."/>
            <person name="Kronmiller B."/>
            <person name="Shen D."/>
            <person name="Strem M.D."/>
            <person name="Melnick R.L."/>
            <person name="Guiltinan M.J."/>
            <person name="Tyler B.M."/>
            <person name="Meinhardt L.W."/>
            <person name="Bailey B.A."/>
        </authorList>
    </citation>
    <scope>NUCLEOTIDE SEQUENCE</scope>
    <source>
        <strain evidence="6">Sbr112.9</strain>
        <tissue evidence="6">Mycelia</tissue>
    </source>
</reference>
<keyword evidence="8" id="KW-1185">Reference proteome</keyword>
<evidence type="ECO:0000256" key="3">
    <source>
        <dbReference type="ARBA" id="ARBA00022525"/>
    </source>
</evidence>
<keyword evidence="4 5" id="KW-0732">Signal</keyword>
<comment type="caution">
    <text evidence="6">The sequence shown here is derived from an EMBL/GenBank/DDBJ whole genome shotgun (WGS) entry which is preliminary data.</text>
</comment>
<keyword evidence="3 5" id="KW-0964">Secreted</keyword>
<evidence type="ECO:0000256" key="4">
    <source>
        <dbReference type="ARBA" id="ARBA00022729"/>
    </source>
</evidence>
<evidence type="ECO:0000313" key="6">
    <source>
        <dbReference type="EMBL" id="POM67277.1"/>
    </source>
</evidence>
<evidence type="ECO:0000256" key="5">
    <source>
        <dbReference type="RuleBase" id="RU367124"/>
    </source>
</evidence>
<name>A0A2P4XP11_9STRA</name>
<gene>
    <name evidence="7" type="ORF">PHPALM_16320</name>
    <name evidence="6" type="ORF">PHPALM_16761</name>
</gene>
<comment type="function">
    <text evidence="5">Effector that suppresses plant defense responses during pathogen infection.</text>
</comment>
<dbReference type="EMBL" id="NCKW01008833">
    <property type="protein sequence ID" value="POM67642.1"/>
    <property type="molecule type" value="Genomic_DNA"/>
</dbReference>
<comment type="similarity">
    <text evidence="2 5">Belongs to the RxLR effector family.</text>
</comment>
<dbReference type="AlphaFoldDB" id="A0A2P4XP11"/>